<evidence type="ECO:0000313" key="1">
    <source>
        <dbReference type="EMBL" id="KDN56091.1"/>
    </source>
</evidence>
<dbReference type="eggNOG" id="ENOG5033F82">
    <property type="taxonomic scope" value="Bacteria"/>
</dbReference>
<accession>A0A066WQH1</accession>
<sequence>MGTWHWQESIGGITGKEIITPQSTGVDKKLVFGANKKVTVFTNDTETGQYEYTIELGNSIFDNKQHYLLTFNEMSYVIQYIDNKNLTIRDNFTDGYVLTYTK</sequence>
<gene>
    <name evidence="1" type="ORF">FEM21_06430</name>
</gene>
<comment type="caution">
    <text evidence="1">The sequence shown here is derived from an EMBL/GenBank/DDBJ whole genome shotgun (WGS) entry which is preliminary data.</text>
</comment>
<dbReference type="EMBL" id="JNCA01000006">
    <property type="protein sequence ID" value="KDN56091.1"/>
    <property type="molecule type" value="Genomic_DNA"/>
</dbReference>
<dbReference type="STRING" id="1492738.FEM21_06430"/>
<dbReference type="AlphaFoldDB" id="A0A066WQH1"/>
<reference evidence="1 2" key="1">
    <citation type="submission" date="2014-05" db="EMBL/GenBank/DDBJ databases">
        <title>Genome Sequence of Flavobacterium sp. EM1321.</title>
        <authorList>
            <person name="Shin S.-K."/>
            <person name="Yi H."/>
        </authorList>
    </citation>
    <scope>NUCLEOTIDE SEQUENCE [LARGE SCALE GENOMIC DNA]</scope>
    <source>
        <strain evidence="1 2">EM1321</strain>
    </source>
</reference>
<evidence type="ECO:0008006" key="3">
    <source>
        <dbReference type="Google" id="ProtNLM"/>
    </source>
</evidence>
<evidence type="ECO:0000313" key="2">
    <source>
        <dbReference type="Proteomes" id="UP000027064"/>
    </source>
</evidence>
<protein>
    <recommendedName>
        <fullName evidence="3">Lipocalin-like domain-containing protein</fullName>
    </recommendedName>
</protein>
<dbReference type="PATRIC" id="fig|1492738.3.peg.637"/>
<organism evidence="1 2">
    <name type="scientific">Flavobacterium seoulense</name>
    <dbReference type="NCBI Taxonomy" id="1492738"/>
    <lineage>
        <taxon>Bacteria</taxon>
        <taxon>Pseudomonadati</taxon>
        <taxon>Bacteroidota</taxon>
        <taxon>Flavobacteriia</taxon>
        <taxon>Flavobacteriales</taxon>
        <taxon>Flavobacteriaceae</taxon>
        <taxon>Flavobacterium</taxon>
    </lineage>
</organism>
<keyword evidence="2" id="KW-1185">Reference proteome</keyword>
<name>A0A066WQH1_9FLAO</name>
<dbReference type="Proteomes" id="UP000027064">
    <property type="component" value="Unassembled WGS sequence"/>
</dbReference>
<proteinExistence type="predicted"/>